<reference evidence="3" key="2">
    <citation type="submission" date="2015-01" db="EMBL/GenBank/DDBJ databases">
        <title>Evolutionary Origins and Diversification of the Mycorrhizal Mutualists.</title>
        <authorList>
            <consortium name="DOE Joint Genome Institute"/>
            <consortium name="Mycorrhizal Genomics Consortium"/>
            <person name="Kohler A."/>
            <person name="Kuo A."/>
            <person name="Nagy L.G."/>
            <person name="Floudas D."/>
            <person name="Copeland A."/>
            <person name="Barry K.W."/>
            <person name="Cichocki N."/>
            <person name="Veneault-Fourrey C."/>
            <person name="LaButti K."/>
            <person name="Lindquist E.A."/>
            <person name="Lipzen A."/>
            <person name="Lundell T."/>
            <person name="Morin E."/>
            <person name="Murat C."/>
            <person name="Riley R."/>
            <person name="Ohm R."/>
            <person name="Sun H."/>
            <person name="Tunlid A."/>
            <person name="Henrissat B."/>
            <person name="Grigoriev I.V."/>
            <person name="Hibbett D.S."/>
            <person name="Martin F."/>
        </authorList>
    </citation>
    <scope>NUCLEOTIDE SEQUENCE [LARGE SCALE GENOMIC DNA]</scope>
    <source>
        <strain evidence="3">Ve08.2h10</strain>
    </source>
</reference>
<dbReference type="OrthoDB" id="10489298at2759"/>
<sequence length="330" mass="35281">MEAEAEADAQAAADAAAESKEESGQGMDVADVHAVSEDLVDRECDVTMQDTSYLTPPPPNQAVLRVGKAPTPVPLEGDVAMSDIPTPASLMPDQATKIVLTPAQSKSTTPITPPLTCQRGVSLDPLDFSTSLDHMNFAVHDSDGIAPPSDSSSDESERSGEQEAMPMFGPPVSRGRGWPRGSRNVNAVVTHERMQLRERMKQAKLGVIGASRSSGPSSTVFDARIGIEDIPSQGQEVHSVQREKPAPVKQRASKKPMVSTKIHVNPEVSTLVEVERNPDQGSKHTFRTIMLTVSPKKRENIVTPKESGRHEALPTATAIPGASTSCKNQT</sequence>
<dbReference type="InParanoid" id="A0A0D0CLV0"/>
<feature type="region of interest" description="Disordered" evidence="1">
    <location>
        <begin position="297"/>
        <end position="330"/>
    </location>
</feature>
<dbReference type="AlphaFoldDB" id="A0A0D0CLV0"/>
<dbReference type="HOGENOM" id="CLU_842255_0_0_1"/>
<name>A0A0D0CLV0_9AGAM</name>
<feature type="compositionally biased region" description="Basic and acidic residues" evidence="1">
    <location>
        <begin position="297"/>
        <end position="312"/>
    </location>
</feature>
<dbReference type="Proteomes" id="UP000054538">
    <property type="component" value="Unassembled WGS sequence"/>
</dbReference>
<accession>A0A0D0CLV0</accession>
<feature type="region of interest" description="Disordered" evidence="1">
    <location>
        <begin position="1"/>
        <end position="28"/>
    </location>
</feature>
<gene>
    <name evidence="2" type="ORF">PAXRUDRAFT_18330</name>
</gene>
<keyword evidence="3" id="KW-1185">Reference proteome</keyword>
<proteinExistence type="predicted"/>
<protein>
    <submittedName>
        <fullName evidence="2">Uncharacterized protein</fullName>
    </submittedName>
</protein>
<evidence type="ECO:0000256" key="1">
    <source>
        <dbReference type="SAM" id="MobiDB-lite"/>
    </source>
</evidence>
<evidence type="ECO:0000313" key="2">
    <source>
        <dbReference type="EMBL" id="KIK76273.1"/>
    </source>
</evidence>
<evidence type="ECO:0000313" key="3">
    <source>
        <dbReference type="Proteomes" id="UP000054538"/>
    </source>
</evidence>
<organism evidence="2 3">
    <name type="scientific">Paxillus rubicundulus Ve08.2h10</name>
    <dbReference type="NCBI Taxonomy" id="930991"/>
    <lineage>
        <taxon>Eukaryota</taxon>
        <taxon>Fungi</taxon>
        <taxon>Dikarya</taxon>
        <taxon>Basidiomycota</taxon>
        <taxon>Agaricomycotina</taxon>
        <taxon>Agaricomycetes</taxon>
        <taxon>Agaricomycetidae</taxon>
        <taxon>Boletales</taxon>
        <taxon>Paxilineae</taxon>
        <taxon>Paxillaceae</taxon>
        <taxon>Paxillus</taxon>
    </lineage>
</organism>
<feature type="region of interest" description="Disordered" evidence="1">
    <location>
        <begin position="140"/>
        <end position="180"/>
    </location>
</feature>
<reference evidence="2 3" key="1">
    <citation type="submission" date="2014-04" db="EMBL/GenBank/DDBJ databases">
        <authorList>
            <consortium name="DOE Joint Genome Institute"/>
            <person name="Kuo A."/>
            <person name="Kohler A."/>
            <person name="Jargeat P."/>
            <person name="Nagy L.G."/>
            <person name="Floudas D."/>
            <person name="Copeland A."/>
            <person name="Barry K.W."/>
            <person name="Cichocki N."/>
            <person name="Veneault-Fourrey C."/>
            <person name="LaButti K."/>
            <person name="Lindquist E.A."/>
            <person name="Lipzen A."/>
            <person name="Lundell T."/>
            <person name="Morin E."/>
            <person name="Murat C."/>
            <person name="Sun H."/>
            <person name="Tunlid A."/>
            <person name="Henrissat B."/>
            <person name="Grigoriev I.V."/>
            <person name="Hibbett D.S."/>
            <person name="Martin F."/>
            <person name="Nordberg H.P."/>
            <person name="Cantor M.N."/>
            <person name="Hua S.X."/>
        </authorList>
    </citation>
    <scope>NUCLEOTIDE SEQUENCE [LARGE SCALE GENOMIC DNA]</scope>
    <source>
        <strain evidence="2 3">Ve08.2h10</strain>
    </source>
</reference>
<feature type="region of interest" description="Disordered" evidence="1">
    <location>
        <begin position="234"/>
        <end position="258"/>
    </location>
</feature>
<dbReference type="EMBL" id="KN827579">
    <property type="protein sequence ID" value="KIK76273.1"/>
    <property type="molecule type" value="Genomic_DNA"/>
</dbReference>